<dbReference type="InterPro" id="IPR036691">
    <property type="entry name" value="Endo/exonu/phosph_ase_sf"/>
</dbReference>
<dbReference type="AlphaFoldDB" id="A0A7N0RI91"/>
<dbReference type="Pfam" id="PF03372">
    <property type="entry name" value="Exo_endo_phos"/>
    <property type="match status" value="1"/>
</dbReference>
<organism evidence="2 3">
    <name type="scientific">Kalanchoe fedtschenkoi</name>
    <name type="common">Lavender scallops</name>
    <name type="synonym">South American air plant</name>
    <dbReference type="NCBI Taxonomy" id="63787"/>
    <lineage>
        <taxon>Eukaryota</taxon>
        <taxon>Viridiplantae</taxon>
        <taxon>Streptophyta</taxon>
        <taxon>Embryophyta</taxon>
        <taxon>Tracheophyta</taxon>
        <taxon>Spermatophyta</taxon>
        <taxon>Magnoliopsida</taxon>
        <taxon>eudicotyledons</taxon>
        <taxon>Gunneridae</taxon>
        <taxon>Pentapetalae</taxon>
        <taxon>Saxifragales</taxon>
        <taxon>Crassulaceae</taxon>
        <taxon>Kalanchoe</taxon>
    </lineage>
</organism>
<dbReference type="OMA" id="TEECEDF"/>
<name>A0A7N0RI91_KALFE</name>
<dbReference type="EnsemblPlants" id="Kaladp0011s0778.1.v1.1">
    <property type="protein sequence ID" value="Kaladp0011s0778.1.v1.1.CDS.1"/>
    <property type="gene ID" value="Kaladp0011s0778.v1.1"/>
</dbReference>
<dbReference type="InterPro" id="IPR005135">
    <property type="entry name" value="Endo/exonuclease/phosphatase"/>
</dbReference>
<dbReference type="PANTHER" id="PTHR33710:SF64">
    <property type="entry name" value="ENDONUCLEASE_EXONUCLEASE_PHOSPHATASE DOMAIN-CONTAINING PROTEIN"/>
    <property type="match status" value="1"/>
</dbReference>
<accession>A0A7N0RI91</accession>
<dbReference type="SUPFAM" id="SSF56219">
    <property type="entry name" value="DNase I-like"/>
    <property type="match status" value="1"/>
</dbReference>
<reference evidence="2" key="1">
    <citation type="submission" date="2021-01" db="UniProtKB">
        <authorList>
            <consortium name="EnsemblPlants"/>
        </authorList>
    </citation>
    <scope>IDENTIFICATION</scope>
</reference>
<proteinExistence type="predicted"/>
<dbReference type="Gramene" id="Kaladp0011s0778.1.v1.1">
    <property type="protein sequence ID" value="Kaladp0011s0778.1.v1.1.CDS.1"/>
    <property type="gene ID" value="Kaladp0011s0778.v1.1"/>
</dbReference>
<evidence type="ECO:0000313" key="2">
    <source>
        <dbReference type="EnsemblPlants" id="Kaladp0011s0778.1.v1.1.CDS.1"/>
    </source>
</evidence>
<dbReference type="PANTHER" id="PTHR33710">
    <property type="entry name" value="BNAC02G09200D PROTEIN"/>
    <property type="match status" value="1"/>
</dbReference>
<sequence>MNVIIWNAKGACNQDTKYHLKYLISKYKPMCVCILEPKASLRKINSLSRKLGFQSCDFDPHINHQVATFWTSEISLSKFHPDDQVVSFEVVHTVSCKKIFLSFIYAACSKHARRRIWDVLLSHNANIKEPWLIGGDFNVISSWNEKKRGRQLDDGSMLEFNSFIVQSGLTDFSSSDSRLSWSNNQQGSRRIFKKLDRIFINSEALLSLPRINTNYLPRVQSDHMPIL</sequence>
<dbReference type="Proteomes" id="UP000594263">
    <property type="component" value="Unplaced"/>
</dbReference>
<dbReference type="Gene3D" id="3.60.10.10">
    <property type="entry name" value="Endonuclease/exonuclease/phosphatase"/>
    <property type="match status" value="1"/>
</dbReference>
<protein>
    <recommendedName>
        <fullName evidence="1">Endonuclease/exonuclease/phosphatase domain-containing protein</fullName>
    </recommendedName>
</protein>
<evidence type="ECO:0000259" key="1">
    <source>
        <dbReference type="Pfam" id="PF03372"/>
    </source>
</evidence>
<evidence type="ECO:0000313" key="3">
    <source>
        <dbReference type="Proteomes" id="UP000594263"/>
    </source>
</evidence>
<feature type="domain" description="Endonuclease/exonuclease/phosphatase" evidence="1">
    <location>
        <begin position="6"/>
        <end position="223"/>
    </location>
</feature>
<keyword evidence="3" id="KW-1185">Reference proteome</keyword>
<dbReference type="GO" id="GO:0003824">
    <property type="term" value="F:catalytic activity"/>
    <property type="evidence" value="ECO:0007669"/>
    <property type="project" value="InterPro"/>
</dbReference>